<feature type="compositionally biased region" description="Basic and acidic residues" evidence="1">
    <location>
        <begin position="124"/>
        <end position="160"/>
    </location>
</feature>
<dbReference type="EMBL" id="FMWO01000060">
    <property type="protein sequence ID" value="SCZ86321.1"/>
    <property type="molecule type" value="Genomic_DNA"/>
</dbReference>
<sequence>MADRRSPGVGRRGAGMGSTKQGRGARRGRPGPAAGAGNRPGAVYRRGSRSAAARSRYRGRLARPAALCGLRRSRAPDRLDSRPRGSAGSAGRPRRGVQLGHAQFPGRAAAGPGGAGSHPGAAGYHRDANDDRIGRLSDLHAPDAEARCRLGEPPKHERIGQAHGVGNRV</sequence>
<evidence type="ECO:0000256" key="1">
    <source>
        <dbReference type="SAM" id="MobiDB-lite"/>
    </source>
</evidence>
<dbReference type="AlphaFoldDB" id="A0A1G5SIE4"/>
<gene>
    <name evidence="2" type="ORF">NSMM_510039</name>
</gene>
<evidence type="ECO:0000313" key="3">
    <source>
        <dbReference type="Proteomes" id="UP000198729"/>
    </source>
</evidence>
<dbReference type="Proteomes" id="UP000198729">
    <property type="component" value="Unassembled WGS sequence"/>
</dbReference>
<reference evidence="2 3" key="1">
    <citation type="submission" date="2016-10" db="EMBL/GenBank/DDBJ databases">
        <authorList>
            <person name="de Groot N.N."/>
        </authorList>
    </citation>
    <scope>NUCLEOTIDE SEQUENCE [LARGE SCALE GENOMIC DNA]</scope>
    <source>
        <strain evidence="2">1</strain>
    </source>
</reference>
<feature type="compositionally biased region" description="Low complexity" evidence="1">
    <location>
        <begin position="30"/>
        <end position="54"/>
    </location>
</feature>
<feature type="compositionally biased region" description="Basic and acidic residues" evidence="1">
    <location>
        <begin position="74"/>
        <end position="83"/>
    </location>
</feature>
<feature type="region of interest" description="Disordered" evidence="1">
    <location>
        <begin position="1"/>
        <end position="169"/>
    </location>
</feature>
<keyword evidence="3" id="KW-1185">Reference proteome</keyword>
<protein>
    <submittedName>
        <fullName evidence="2">Uncharacterized protein</fullName>
    </submittedName>
</protein>
<proteinExistence type="predicted"/>
<organism evidence="2 3">
    <name type="scientific">Nitrosomonas mobilis</name>
    <dbReference type="NCBI Taxonomy" id="51642"/>
    <lineage>
        <taxon>Bacteria</taxon>
        <taxon>Pseudomonadati</taxon>
        <taxon>Pseudomonadota</taxon>
        <taxon>Betaproteobacteria</taxon>
        <taxon>Nitrosomonadales</taxon>
        <taxon>Nitrosomonadaceae</taxon>
        <taxon>Nitrosomonas</taxon>
    </lineage>
</organism>
<name>A0A1G5SIE4_9PROT</name>
<evidence type="ECO:0000313" key="2">
    <source>
        <dbReference type="EMBL" id="SCZ86321.1"/>
    </source>
</evidence>
<accession>A0A1G5SIE4</accession>